<evidence type="ECO:0000259" key="10">
    <source>
        <dbReference type="PROSITE" id="PS51733"/>
    </source>
</evidence>
<evidence type="ECO:0000256" key="1">
    <source>
        <dbReference type="ARBA" id="ARBA00004821"/>
    </source>
</evidence>
<dbReference type="HAMAP" id="MF_00013">
    <property type="entry name" value="LipB"/>
    <property type="match status" value="1"/>
</dbReference>
<comment type="similarity">
    <text evidence="5 6">Belongs to the LipB family.</text>
</comment>
<dbReference type="GO" id="GO:0005737">
    <property type="term" value="C:cytoplasm"/>
    <property type="evidence" value="ECO:0007669"/>
    <property type="project" value="UniProtKB-SubCell"/>
</dbReference>
<comment type="catalytic activity">
    <reaction evidence="5 6">
        <text>octanoyl-[ACP] + L-lysyl-[protein] = N(6)-octanoyl-L-lysyl-[protein] + holo-[ACP] + H(+)</text>
        <dbReference type="Rhea" id="RHEA:17665"/>
        <dbReference type="Rhea" id="RHEA-COMP:9636"/>
        <dbReference type="Rhea" id="RHEA-COMP:9685"/>
        <dbReference type="Rhea" id="RHEA-COMP:9752"/>
        <dbReference type="Rhea" id="RHEA-COMP:9928"/>
        <dbReference type="ChEBI" id="CHEBI:15378"/>
        <dbReference type="ChEBI" id="CHEBI:29969"/>
        <dbReference type="ChEBI" id="CHEBI:64479"/>
        <dbReference type="ChEBI" id="CHEBI:78463"/>
        <dbReference type="ChEBI" id="CHEBI:78809"/>
        <dbReference type="EC" id="2.3.1.181"/>
    </reaction>
</comment>
<comment type="function">
    <text evidence="4 5 6">Catalyzes the transfer of endogenously produced octanoic acid from octanoyl-acyl-carrier-protein onto the lipoyl domains of lipoate-dependent enzymes. Lipoyl-ACP can also act as a substrate although octanoyl-ACP is likely to be the physiological substrate.</text>
</comment>
<dbReference type="PROSITE" id="PS01313">
    <property type="entry name" value="LIPB"/>
    <property type="match status" value="1"/>
</dbReference>
<evidence type="ECO:0000256" key="9">
    <source>
        <dbReference type="PIRSR" id="PIRSR016262-3"/>
    </source>
</evidence>
<comment type="subcellular location">
    <subcellularLocation>
        <location evidence="5">Cytoplasm</location>
    </subcellularLocation>
</comment>
<dbReference type="InterPro" id="IPR020605">
    <property type="entry name" value="Octanoyltransferase_CS"/>
</dbReference>
<dbReference type="InterPro" id="IPR045864">
    <property type="entry name" value="aa-tRNA-synth_II/BPL/LPL"/>
</dbReference>
<dbReference type="PROSITE" id="PS51733">
    <property type="entry name" value="BPL_LPL_CATALYTIC"/>
    <property type="match status" value="1"/>
</dbReference>
<comment type="caution">
    <text evidence="11">The sequence shown here is derived from an EMBL/GenBank/DDBJ whole genome shotgun (WGS) entry which is preliminary data.</text>
</comment>
<evidence type="ECO:0000256" key="8">
    <source>
        <dbReference type="PIRSR" id="PIRSR016262-2"/>
    </source>
</evidence>
<comment type="miscellaneous">
    <text evidence="5">In the reaction, the free carboxyl group of octanoic acid is attached via an amide linkage to the epsilon-amino group of a specific lysine residue of lipoyl domains of lipoate-dependent enzymes.</text>
</comment>
<dbReference type="EC" id="2.3.1.181" evidence="5 6"/>
<name>A0A934VCI6_9BACT</name>
<evidence type="ECO:0000256" key="2">
    <source>
        <dbReference type="ARBA" id="ARBA00022679"/>
    </source>
</evidence>
<evidence type="ECO:0000256" key="3">
    <source>
        <dbReference type="ARBA" id="ARBA00023315"/>
    </source>
</evidence>
<reference evidence="11" key="1">
    <citation type="submission" date="2021-01" db="EMBL/GenBank/DDBJ databases">
        <title>Modified the classification status of verrucomicrobia.</title>
        <authorList>
            <person name="Feng X."/>
        </authorList>
    </citation>
    <scope>NUCLEOTIDE SEQUENCE</scope>
    <source>
        <strain evidence="11">JCM 18052</strain>
    </source>
</reference>
<feature type="site" description="Lowers pKa of active site Cys" evidence="5 9">
    <location>
        <position position="135"/>
    </location>
</feature>
<feature type="binding site" evidence="5 8">
    <location>
        <begin position="71"/>
        <end position="78"/>
    </location>
    <ligand>
        <name>substrate</name>
    </ligand>
</feature>
<dbReference type="AlphaFoldDB" id="A0A934VCI6"/>
<keyword evidence="2 5" id="KW-0808">Transferase</keyword>
<dbReference type="Pfam" id="PF21948">
    <property type="entry name" value="LplA-B_cat"/>
    <property type="match status" value="1"/>
</dbReference>
<dbReference type="Proteomes" id="UP000600139">
    <property type="component" value="Unassembled WGS sequence"/>
</dbReference>
<dbReference type="GO" id="GO:0009249">
    <property type="term" value="P:protein lipoylation"/>
    <property type="evidence" value="ECO:0007669"/>
    <property type="project" value="InterPro"/>
</dbReference>
<comment type="pathway">
    <text evidence="1 5 6">Protein modification; protein lipoylation via endogenous pathway; protein N(6)-(lipoyl)lysine from octanoyl-[acyl-carrier-protein]: step 1/2.</text>
</comment>
<keyword evidence="5" id="KW-0963">Cytoplasm</keyword>
<evidence type="ECO:0000256" key="6">
    <source>
        <dbReference type="PIRNR" id="PIRNR016262"/>
    </source>
</evidence>
<dbReference type="PANTHER" id="PTHR10993">
    <property type="entry name" value="OCTANOYLTRANSFERASE"/>
    <property type="match status" value="1"/>
</dbReference>
<feature type="active site" description="Acyl-thioester intermediate" evidence="5 7">
    <location>
        <position position="170"/>
    </location>
</feature>
<dbReference type="InterPro" id="IPR004143">
    <property type="entry name" value="BPL_LPL_catalytic"/>
</dbReference>
<dbReference type="NCBIfam" id="NF010925">
    <property type="entry name" value="PRK14345.1"/>
    <property type="match status" value="1"/>
</dbReference>
<proteinExistence type="inferred from homology"/>
<dbReference type="RefSeq" id="WP_200352140.1">
    <property type="nucleotide sequence ID" value="NZ_BAABHZ010000001.1"/>
</dbReference>
<feature type="domain" description="BPL/LPL catalytic" evidence="10">
    <location>
        <begin position="30"/>
        <end position="207"/>
    </location>
</feature>
<sequence>MLEIIHLPAPIGYEDGLRLQETQVASILDGSGRDTIFLLEHEPVYTIGRLRDQSSLRNPNSLPYPVHEINRGGQATFHGPGQLVGYPILDLTSRGKDLHEHLRKLEDALIRACHRFGVDAGRREGLTGVWVENRKLASIGVGVRKWISMHGFAINITKESLPPFFAITPCGIDGVSMSCLADEAGREITVAEAAVAIEKELRALFDA</sequence>
<keyword evidence="12" id="KW-1185">Reference proteome</keyword>
<evidence type="ECO:0000256" key="4">
    <source>
        <dbReference type="ARBA" id="ARBA00024732"/>
    </source>
</evidence>
<feature type="binding site" evidence="5 8">
    <location>
        <begin position="138"/>
        <end position="140"/>
    </location>
    <ligand>
        <name>substrate</name>
    </ligand>
</feature>
<evidence type="ECO:0000313" key="12">
    <source>
        <dbReference type="Proteomes" id="UP000600139"/>
    </source>
</evidence>
<dbReference type="Gene3D" id="3.30.930.10">
    <property type="entry name" value="Bira Bifunctional Protein, Domain 2"/>
    <property type="match status" value="1"/>
</dbReference>
<dbReference type="SUPFAM" id="SSF55681">
    <property type="entry name" value="Class II aaRS and biotin synthetases"/>
    <property type="match status" value="1"/>
</dbReference>
<evidence type="ECO:0000256" key="5">
    <source>
        <dbReference type="HAMAP-Rule" id="MF_00013"/>
    </source>
</evidence>
<feature type="binding site" evidence="5 8">
    <location>
        <begin position="151"/>
        <end position="153"/>
    </location>
    <ligand>
        <name>substrate</name>
    </ligand>
</feature>
<accession>A0A934VCI6</accession>
<protein>
    <recommendedName>
        <fullName evidence="5 6">Octanoyltransferase</fullName>
        <ecNumber evidence="5 6">2.3.1.181</ecNumber>
    </recommendedName>
    <alternativeName>
        <fullName evidence="5">Lipoate-protein ligase B</fullName>
    </alternativeName>
    <alternativeName>
        <fullName evidence="5">Lipoyl/octanoyl transferase</fullName>
    </alternativeName>
    <alternativeName>
        <fullName evidence="5">Octanoyl-[acyl-carrier-protein]-protein N-octanoyltransferase</fullName>
    </alternativeName>
</protein>
<dbReference type="PANTHER" id="PTHR10993:SF7">
    <property type="entry name" value="LIPOYLTRANSFERASE 2, MITOCHONDRIAL-RELATED"/>
    <property type="match status" value="1"/>
</dbReference>
<dbReference type="InterPro" id="IPR000544">
    <property type="entry name" value="Octanoyltransferase"/>
</dbReference>
<evidence type="ECO:0000256" key="7">
    <source>
        <dbReference type="PIRSR" id="PIRSR016262-1"/>
    </source>
</evidence>
<evidence type="ECO:0000313" key="11">
    <source>
        <dbReference type="EMBL" id="MBK1817190.1"/>
    </source>
</evidence>
<dbReference type="NCBIfam" id="TIGR00214">
    <property type="entry name" value="lipB"/>
    <property type="match status" value="1"/>
</dbReference>
<dbReference type="CDD" id="cd16444">
    <property type="entry name" value="LipB"/>
    <property type="match status" value="1"/>
</dbReference>
<dbReference type="EMBL" id="JAENIK010000012">
    <property type="protein sequence ID" value="MBK1817190.1"/>
    <property type="molecule type" value="Genomic_DNA"/>
</dbReference>
<dbReference type="GO" id="GO:0033819">
    <property type="term" value="F:lipoyl(octanoyl) transferase activity"/>
    <property type="evidence" value="ECO:0007669"/>
    <property type="project" value="UniProtKB-EC"/>
</dbReference>
<organism evidence="11 12">
    <name type="scientific">Luteolibacter yonseiensis</name>
    <dbReference type="NCBI Taxonomy" id="1144680"/>
    <lineage>
        <taxon>Bacteria</taxon>
        <taxon>Pseudomonadati</taxon>
        <taxon>Verrucomicrobiota</taxon>
        <taxon>Verrucomicrobiia</taxon>
        <taxon>Verrucomicrobiales</taxon>
        <taxon>Verrucomicrobiaceae</taxon>
        <taxon>Luteolibacter</taxon>
    </lineage>
</organism>
<dbReference type="PIRSF" id="PIRSF016262">
    <property type="entry name" value="LPLase"/>
    <property type="match status" value="1"/>
</dbReference>
<keyword evidence="3 5" id="KW-0012">Acyltransferase</keyword>
<gene>
    <name evidence="5 11" type="primary">lipB</name>
    <name evidence="11" type="ORF">JIN84_16340</name>
</gene>